<evidence type="ECO:0000313" key="1">
    <source>
        <dbReference type="EMBL" id="QDO94439.1"/>
    </source>
</evidence>
<keyword evidence="2" id="KW-1185">Reference proteome</keyword>
<evidence type="ECO:0000313" key="2">
    <source>
        <dbReference type="Proteomes" id="UP000319209"/>
    </source>
</evidence>
<name>A0A516GSE3_9FLAO</name>
<dbReference type="KEGG" id="fop:FNB79_10845"/>
<accession>A0A516GSE3</accession>
<dbReference type="OrthoDB" id="5458950at2"/>
<dbReference type="Proteomes" id="UP000319209">
    <property type="component" value="Chromosome"/>
</dbReference>
<sequence>MHTEQQQAFLIEEIWLLTLGGAFQHTGIYKPKTKEKERTYFRTMLRGYVEHTIVSQYKTPITEDSIHLENIQAISRFTENFSHVLKAPINIGVSQKLLNLALKYYWCLGIIPEPPHCPVDRIIQIRLYKQPLVNWTQLECADTYMQIMQDIRRKAKESQQSIAQWELVNFDRRQMILK</sequence>
<gene>
    <name evidence="1" type="ORF">FNB79_10845</name>
</gene>
<dbReference type="EMBL" id="CP041637">
    <property type="protein sequence ID" value="QDO94439.1"/>
    <property type="molecule type" value="Genomic_DNA"/>
</dbReference>
<reference evidence="1 2" key="1">
    <citation type="submission" date="2019-07" db="EMBL/GenBank/DDBJ databases">
        <title>Genome sequencing for Formosa sp. PS13.</title>
        <authorList>
            <person name="Park S.-J."/>
        </authorList>
    </citation>
    <scope>NUCLEOTIDE SEQUENCE [LARGE SCALE GENOMIC DNA]</scope>
    <source>
        <strain evidence="1 2">PS13</strain>
    </source>
</reference>
<dbReference type="RefSeq" id="WP_143381324.1">
    <property type="nucleotide sequence ID" value="NZ_CP041637.1"/>
</dbReference>
<proteinExistence type="predicted"/>
<protein>
    <submittedName>
        <fullName evidence="1">Uncharacterized protein</fullName>
    </submittedName>
</protein>
<organism evidence="1 2">
    <name type="scientific">Formosa sediminum</name>
    <dbReference type="NCBI Taxonomy" id="2594004"/>
    <lineage>
        <taxon>Bacteria</taxon>
        <taxon>Pseudomonadati</taxon>
        <taxon>Bacteroidota</taxon>
        <taxon>Flavobacteriia</taxon>
        <taxon>Flavobacteriales</taxon>
        <taxon>Flavobacteriaceae</taxon>
        <taxon>Formosa</taxon>
    </lineage>
</organism>
<dbReference type="AlphaFoldDB" id="A0A516GSE3"/>